<organism evidence="2 3">
    <name type="scientific">Heracleum sosnowskyi</name>
    <dbReference type="NCBI Taxonomy" id="360622"/>
    <lineage>
        <taxon>Eukaryota</taxon>
        <taxon>Viridiplantae</taxon>
        <taxon>Streptophyta</taxon>
        <taxon>Embryophyta</taxon>
        <taxon>Tracheophyta</taxon>
        <taxon>Spermatophyta</taxon>
        <taxon>Magnoliopsida</taxon>
        <taxon>eudicotyledons</taxon>
        <taxon>Gunneridae</taxon>
        <taxon>Pentapetalae</taxon>
        <taxon>asterids</taxon>
        <taxon>campanulids</taxon>
        <taxon>Apiales</taxon>
        <taxon>Apiaceae</taxon>
        <taxon>Apioideae</taxon>
        <taxon>apioid superclade</taxon>
        <taxon>Tordylieae</taxon>
        <taxon>Tordyliinae</taxon>
        <taxon>Heracleum</taxon>
    </lineage>
</organism>
<sequence>MTLNKYDVLSSLDTNTYNWNCRVRAQTIWKGISRETKKCFGINIIFLDDSNNRIQAFINQKFLEKLKEDIVEGEIYALSNFKVKHYVGDETYHAVRIDKHIYFTEHTNCVKDNSQGLQIEPYGFDLFALEEIEKSASDNRFLIDVGGIVQNYRPIVSTIKNDVETRRLIFDITDGRSFVKVTLFNEFGEQYEAALAPKKNEAIVIIMSAAKIHFYDGKVNLTNYPATRLYANPHHYSVEYMKKRPMLEVSSDEEEEETNIISVADLKSLGNDFIQKRVSVEITVKRLNEKENWTIPHPDKRFRVLTLCSDLSGCIAITFPDAEVCIIIDKSVFDIHADYTEVLYETSLTLFSIQFAFNEF</sequence>
<protein>
    <recommendedName>
        <fullName evidence="1">Replication protein A 70 kDa DNA-binding subunit B/D first OB fold domain-containing protein</fullName>
    </recommendedName>
</protein>
<proteinExistence type="predicted"/>
<name>A0AAD8HMA6_9APIA</name>
<dbReference type="AlphaFoldDB" id="A0AAD8HMA6"/>
<dbReference type="PANTHER" id="PTHR47165:SF4">
    <property type="entry name" value="OS03G0429900 PROTEIN"/>
    <property type="match status" value="1"/>
</dbReference>
<dbReference type="Gene3D" id="2.40.50.140">
    <property type="entry name" value="Nucleic acid-binding proteins"/>
    <property type="match status" value="2"/>
</dbReference>
<dbReference type="Proteomes" id="UP001237642">
    <property type="component" value="Unassembled WGS sequence"/>
</dbReference>
<evidence type="ECO:0000313" key="3">
    <source>
        <dbReference type="Proteomes" id="UP001237642"/>
    </source>
</evidence>
<dbReference type="InterPro" id="IPR003871">
    <property type="entry name" value="RFA1B/D_OB_1st"/>
</dbReference>
<keyword evidence="3" id="KW-1185">Reference proteome</keyword>
<evidence type="ECO:0000259" key="1">
    <source>
        <dbReference type="Pfam" id="PF02721"/>
    </source>
</evidence>
<reference evidence="2" key="2">
    <citation type="submission" date="2023-05" db="EMBL/GenBank/DDBJ databases">
        <authorList>
            <person name="Schelkunov M.I."/>
        </authorList>
    </citation>
    <scope>NUCLEOTIDE SEQUENCE</scope>
    <source>
        <strain evidence="2">Hsosn_3</strain>
        <tissue evidence="2">Leaf</tissue>
    </source>
</reference>
<dbReference type="EMBL" id="JAUIZM010000008">
    <property type="protein sequence ID" value="KAK1368802.1"/>
    <property type="molecule type" value="Genomic_DNA"/>
</dbReference>
<dbReference type="SUPFAM" id="SSF50249">
    <property type="entry name" value="Nucleic acid-binding proteins"/>
    <property type="match status" value="2"/>
</dbReference>
<dbReference type="PANTHER" id="PTHR47165">
    <property type="entry name" value="OS03G0429900 PROTEIN"/>
    <property type="match status" value="1"/>
</dbReference>
<dbReference type="Pfam" id="PF02721">
    <property type="entry name" value="DUF223"/>
    <property type="match status" value="1"/>
</dbReference>
<evidence type="ECO:0000313" key="2">
    <source>
        <dbReference type="EMBL" id="KAK1368802.1"/>
    </source>
</evidence>
<dbReference type="InterPro" id="IPR012340">
    <property type="entry name" value="NA-bd_OB-fold"/>
</dbReference>
<comment type="caution">
    <text evidence="2">The sequence shown here is derived from an EMBL/GenBank/DDBJ whole genome shotgun (WGS) entry which is preliminary data.</text>
</comment>
<feature type="domain" description="Replication protein A 70 kDa DNA-binding subunit B/D first OB fold" evidence="1">
    <location>
        <begin position="5"/>
        <end position="110"/>
    </location>
</feature>
<reference evidence="2" key="1">
    <citation type="submission" date="2023-02" db="EMBL/GenBank/DDBJ databases">
        <title>Genome of toxic invasive species Heracleum sosnowskyi carries increased number of genes despite the absence of recent whole-genome duplications.</title>
        <authorList>
            <person name="Schelkunov M."/>
            <person name="Shtratnikova V."/>
            <person name="Makarenko M."/>
            <person name="Klepikova A."/>
            <person name="Omelchenko D."/>
            <person name="Novikova G."/>
            <person name="Obukhova E."/>
            <person name="Bogdanov V."/>
            <person name="Penin A."/>
            <person name="Logacheva M."/>
        </authorList>
    </citation>
    <scope>NUCLEOTIDE SEQUENCE</scope>
    <source>
        <strain evidence="2">Hsosn_3</strain>
        <tissue evidence="2">Leaf</tissue>
    </source>
</reference>
<accession>A0AAD8HMA6</accession>
<gene>
    <name evidence="2" type="ORF">POM88_034894</name>
</gene>